<feature type="compositionally biased region" description="Basic and acidic residues" evidence="4">
    <location>
        <begin position="520"/>
        <end position="529"/>
    </location>
</feature>
<keyword evidence="2" id="KW-0479">Metal-binding</keyword>
<dbReference type="InterPro" id="IPR002355">
    <property type="entry name" value="Cu_oxidase_Cu_BS"/>
</dbReference>
<accession>A0AAF0YTW3</accession>
<evidence type="ECO:0000313" key="9">
    <source>
        <dbReference type="Proteomes" id="UP000234560"/>
    </source>
</evidence>
<dbReference type="Gene3D" id="2.60.40.420">
    <property type="entry name" value="Cupredoxins - blue copper proteins"/>
    <property type="match status" value="3"/>
</dbReference>
<evidence type="ECO:0000256" key="3">
    <source>
        <dbReference type="ARBA" id="ARBA00023002"/>
    </source>
</evidence>
<dbReference type="CDD" id="cd04232">
    <property type="entry name" value="CuRO_1_CueO_FtsP"/>
    <property type="match status" value="1"/>
</dbReference>
<dbReference type="RefSeq" id="WP_257877786.1">
    <property type="nucleotide sequence ID" value="NZ_CAMIHY010000058.1"/>
</dbReference>
<dbReference type="CDD" id="cd13890">
    <property type="entry name" value="CuRO_3_CueO_FtsP"/>
    <property type="match status" value="1"/>
</dbReference>
<dbReference type="Pfam" id="PF07731">
    <property type="entry name" value="Cu-oxidase_2"/>
    <property type="match status" value="1"/>
</dbReference>
<dbReference type="PANTHER" id="PTHR48267">
    <property type="entry name" value="CUPREDOXIN SUPERFAMILY PROTEIN"/>
    <property type="match status" value="1"/>
</dbReference>
<reference evidence="8" key="1">
    <citation type="submission" date="2017-12" db="EMBL/GenBank/DDBJ databases">
        <authorList>
            <person name="Thomas-White K."/>
            <person name="Wolfe A.J."/>
        </authorList>
    </citation>
    <scope>NUCLEOTIDE SEQUENCE</scope>
    <source>
        <strain evidence="8">UMB0763</strain>
    </source>
</reference>
<dbReference type="InterPro" id="IPR011706">
    <property type="entry name" value="Cu-oxidase_C"/>
</dbReference>
<feature type="domain" description="Plastocyanin-like" evidence="5">
    <location>
        <begin position="203"/>
        <end position="305"/>
    </location>
</feature>
<dbReference type="InterPro" id="IPR045087">
    <property type="entry name" value="Cu-oxidase_fam"/>
</dbReference>
<evidence type="ECO:0000256" key="2">
    <source>
        <dbReference type="ARBA" id="ARBA00022723"/>
    </source>
</evidence>
<feature type="domain" description="Plastocyanin-like" evidence="6">
    <location>
        <begin position="366"/>
        <end position="496"/>
    </location>
</feature>
<sequence>MGTTQGNEMSTGRPGGLTRRSVLKSIGAIPLLGLAGCAPQVRGYGGDPRELPIPPLAEPTVTDDVTWYSIDAQAGEFNILPDVKTPTWGFNGPFLGPTLRLKQGKKVGVHVTNSLDEMTTIHWHGMLVPGECDGGPHIPIEPGETWSPSWDVLNPASTVWYHPHPHGVTGLHAYRGLAGMIIIDDDNPAAEELPHEYGVDDIPLVLTDIRFNEDGTRDETDLPDLGLLGNVPVVNGITNAHFTATRRRIRFRILDGSTMRMFNLELTKHKTFTVIASDGGYLNNPLVVERIPMSPGERVEVVVDLEPGEELELRATPFPDKLDVPDDKGTPDFGLKDKFTLLTITGPAEDAPLPGELPRDVNPSADEVPDLTNAPSREFGLKGFRINDEVMDMQRIDFTVDHGGWEVWTFSNYDTDWLHNMHVHDTQFRILSLKNTKAQVMTRGWKDTILLPPNAYAKVAVRFDPRNNSTKWPYMYHCHMLYHEDMGMMGQFLVTKPGEVPDPIVGNGDTGNSELAARTGESDYARHRH</sequence>
<dbReference type="SUPFAM" id="SSF49503">
    <property type="entry name" value="Cupredoxins"/>
    <property type="match status" value="3"/>
</dbReference>
<dbReference type="Proteomes" id="UP000234560">
    <property type="component" value="Chromosome"/>
</dbReference>
<evidence type="ECO:0000313" key="8">
    <source>
        <dbReference type="EMBL" id="WOT01283.1"/>
    </source>
</evidence>
<name>A0AAF0YTW3_9CORY</name>
<feature type="domain" description="Plastocyanin-like" evidence="7">
    <location>
        <begin position="74"/>
        <end position="187"/>
    </location>
</feature>
<comment type="similarity">
    <text evidence="1">Belongs to the multicopper oxidase family.</text>
</comment>
<keyword evidence="3" id="KW-0560">Oxidoreductase</keyword>
<evidence type="ECO:0000259" key="5">
    <source>
        <dbReference type="Pfam" id="PF00394"/>
    </source>
</evidence>
<dbReference type="InterPro" id="IPR008972">
    <property type="entry name" value="Cupredoxin"/>
</dbReference>
<dbReference type="PANTHER" id="PTHR48267:SF1">
    <property type="entry name" value="BILIRUBIN OXIDASE"/>
    <property type="match status" value="1"/>
</dbReference>
<dbReference type="Pfam" id="PF00394">
    <property type="entry name" value="Cu-oxidase"/>
    <property type="match status" value="1"/>
</dbReference>
<feature type="region of interest" description="Disordered" evidence="4">
    <location>
        <begin position="503"/>
        <end position="529"/>
    </location>
</feature>
<proteinExistence type="inferred from homology"/>
<protein>
    <submittedName>
        <fullName evidence="8">Multicopper oxidase domain-containing protein</fullName>
    </submittedName>
</protein>
<dbReference type="InterPro" id="IPR011707">
    <property type="entry name" value="Cu-oxidase-like_N"/>
</dbReference>
<evidence type="ECO:0000259" key="6">
    <source>
        <dbReference type="Pfam" id="PF07731"/>
    </source>
</evidence>
<dbReference type="GO" id="GO:0016491">
    <property type="term" value="F:oxidoreductase activity"/>
    <property type="evidence" value="ECO:0007669"/>
    <property type="project" value="UniProtKB-KW"/>
</dbReference>
<dbReference type="GO" id="GO:0005507">
    <property type="term" value="F:copper ion binding"/>
    <property type="evidence" value="ECO:0007669"/>
    <property type="project" value="InterPro"/>
</dbReference>
<dbReference type="Pfam" id="PF07732">
    <property type="entry name" value="Cu-oxidase_3"/>
    <property type="match status" value="1"/>
</dbReference>
<dbReference type="EMBL" id="CP136958">
    <property type="protein sequence ID" value="WOT01283.1"/>
    <property type="molecule type" value="Genomic_DNA"/>
</dbReference>
<dbReference type="AlphaFoldDB" id="A0AAF0YTW3"/>
<reference evidence="8" key="2">
    <citation type="submission" date="2023-10" db="EMBL/GenBank/DDBJ databases">
        <authorList>
            <person name="Choi B."/>
        </authorList>
    </citation>
    <scope>NUCLEOTIDE SEQUENCE</scope>
    <source>
        <strain evidence="8">UMB0763</strain>
    </source>
</reference>
<dbReference type="InterPro" id="IPR001117">
    <property type="entry name" value="Cu-oxidase_2nd"/>
</dbReference>
<evidence type="ECO:0000256" key="1">
    <source>
        <dbReference type="ARBA" id="ARBA00010609"/>
    </source>
</evidence>
<evidence type="ECO:0000256" key="4">
    <source>
        <dbReference type="SAM" id="MobiDB-lite"/>
    </source>
</evidence>
<dbReference type="PROSITE" id="PS00080">
    <property type="entry name" value="MULTICOPPER_OXIDASE2"/>
    <property type="match status" value="1"/>
</dbReference>
<gene>
    <name evidence="8" type="ORF">CYJ47_08320</name>
</gene>
<organism evidence="8 9">
    <name type="scientific">Corynebacterium pyruviciproducens</name>
    <dbReference type="NCBI Taxonomy" id="598660"/>
    <lineage>
        <taxon>Bacteria</taxon>
        <taxon>Bacillati</taxon>
        <taxon>Actinomycetota</taxon>
        <taxon>Actinomycetes</taxon>
        <taxon>Mycobacteriales</taxon>
        <taxon>Corynebacteriaceae</taxon>
        <taxon>Corynebacterium</taxon>
    </lineage>
</organism>
<evidence type="ECO:0000259" key="7">
    <source>
        <dbReference type="Pfam" id="PF07732"/>
    </source>
</evidence>
<dbReference type="KEGG" id="cpyr:CYJ47_08320"/>